<dbReference type="Proteomes" id="UP000030689">
    <property type="component" value="Unassembled WGS sequence"/>
</dbReference>
<dbReference type="Gramene" id="ESQ44680">
    <property type="protein sequence ID" value="ESQ44680"/>
    <property type="gene ID" value="EUTSA_v10003295mg"/>
</dbReference>
<accession>V4L2Y8</accession>
<proteinExistence type="predicted"/>
<dbReference type="EMBL" id="KI517441">
    <property type="protein sequence ID" value="ESQ44680.1"/>
    <property type="molecule type" value="Genomic_DNA"/>
</dbReference>
<dbReference type="AlphaFoldDB" id="V4L2Y8"/>
<sequence>MYHHIGRITRQSWKESDTSVSFCSLAALLRRSRRWIFMWPPKACAFVKPLLQKVHSYIRLVTVETDDDVRRCRPVSDDVDDDDLSHSIFIYVATVDGAIF</sequence>
<evidence type="ECO:0000313" key="1">
    <source>
        <dbReference type="EMBL" id="ESQ44680.1"/>
    </source>
</evidence>
<organism evidence="1 2">
    <name type="scientific">Eutrema salsugineum</name>
    <name type="common">Saltwater cress</name>
    <name type="synonym">Sisymbrium salsugineum</name>
    <dbReference type="NCBI Taxonomy" id="72664"/>
    <lineage>
        <taxon>Eukaryota</taxon>
        <taxon>Viridiplantae</taxon>
        <taxon>Streptophyta</taxon>
        <taxon>Embryophyta</taxon>
        <taxon>Tracheophyta</taxon>
        <taxon>Spermatophyta</taxon>
        <taxon>Magnoliopsida</taxon>
        <taxon>eudicotyledons</taxon>
        <taxon>Gunneridae</taxon>
        <taxon>Pentapetalae</taxon>
        <taxon>rosids</taxon>
        <taxon>malvids</taxon>
        <taxon>Brassicales</taxon>
        <taxon>Brassicaceae</taxon>
        <taxon>Eutremeae</taxon>
        <taxon>Eutrema</taxon>
    </lineage>
</organism>
<protein>
    <submittedName>
        <fullName evidence="1">Uncharacterized protein</fullName>
    </submittedName>
</protein>
<gene>
    <name evidence="1" type="ORF">EUTSA_v10003295mg</name>
</gene>
<reference evidence="1 2" key="1">
    <citation type="journal article" date="2013" name="Front. Plant Sci.">
        <title>The Reference Genome of the Halophytic Plant Eutrema salsugineum.</title>
        <authorList>
            <person name="Yang R."/>
            <person name="Jarvis D.E."/>
            <person name="Chen H."/>
            <person name="Beilstein M.A."/>
            <person name="Grimwood J."/>
            <person name="Jenkins J."/>
            <person name="Shu S."/>
            <person name="Prochnik S."/>
            <person name="Xin M."/>
            <person name="Ma C."/>
            <person name="Schmutz J."/>
            <person name="Wing R.A."/>
            <person name="Mitchell-Olds T."/>
            <person name="Schumaker K.S."/>
            <person name="Wang X."/>
        </authorList>
    </citation>
    <scope>NUCLEOTIDE SEQUENCE [LARGE SCALE GENOMIC DNA]</scope>
</reference>
<dbReference type="KEGG" id="eus:EUTSA_v10003295mg"/>
<name>V4L2Y8_EUTSA</name>
<keyword evidence="2" id="KW-1185">Reference proteome</keyword>
<evidence type="ECO:0000313" key="2">
    <source>
        <dbReference type="Proteomes" id="UP000030689"/>
    </source>
</evidence>